<comment type="caution">
    <text evidence="1">The sequence shown here is derived from an EMBL/GenBank/DDBJ whole genome shotgun (WGS) entry which is preliminary data.</text>
</comment>
<name>A0ABC8SEL6_9AQUA</name>
<keyword evidence="2" id="KW-1185">Reference proteome</keyword>
<dbReference type="AlphaFoldDB" id="A0ABC8SEL6"/>
<reference evidence="1 2" key="1">
    <citation type="submission" date="2024-02" db="EMBL/GenBank/DDBJ databases">
        <authorList>
            <person name="Vignale AGUSTIN F."/>
            <person name="Sosa J E."/>
            <person name="Modenutti C."/>
        </authorList>
    </citation>
    <scope>NUCLEOTIDE SEQUENCE [LARGE SCALE GENOMIC DNA]</scope>
</reference>
<gene>
    <name evidence="1" type="ORF">ILEXP_LOCUS22867</name>
</gene>
<sequence length="57" mass="6037">RATCEFAQGLEEMIEDNSAAGDVPDDANLEVHPTKGTDAVRHSQSVTLGREGVNVTP</sequence>
<protein>
    <submittedName>
        <fullName evidence="1">Uncharacterized protein</fullName>
    </submittedName>
</protein>
<evidence type="ECO:0000313" key="1">
    <source>
        <dbReference type="EMBL" id="CAK9154541.1"/>
    </source>
</evidence>
<organism evidence="1 2">
    <name type="scientific">Ilex paraguariensis</name>
    <name type="common">yerba mate</name>
    <dbReference type="NCBI Taxonomy" id="185542"/>
    <lineage>
        <taxon>Eukaryota</taxon>
        <taxon>Viridiplantae</taxon>
        <taxon>Streptophyta</taxon>
        <taxon>Embryophyta</taxon>
        <taxon>Tracheophyta</taxon>
        <taxon>Spermatophyta</taxon>
        <taxon>Magnoliopsida</taxon>
        <taxon>eudicotyledons</taxon>
        <taxon>Gunneridae</taxon>
        <taxon>Pentapetalae</taxon>
        <taxon>asterids</taxon>
        <taxon>campanulids</taxon>
        <taxon>Aquifoliales</taxon>
        <taxon>Aquifoliaceae</taxon>
        <taxon>Ilex</taxon>
    </lineage>
</organism>
<evidence type="ECO:0000313" key="2">
    <source>
        <dbReference type="Proteomes" id="UP001642360"/>
    </source>
</evidence>
<feature type="non-terminal residue" evidence="1">
    <location>
        <position position="1"/>
    </location>
</feature>
<dbReference type="Proteomes" id="UP001642360">
    <property type="component" value="Unassembled WGS sequence"/>
</dbReference>
<proteinExistence type="predicted"/>
<accession>A0ABC8SEL6</accession>
<dbReference type="EMBL" id="CAUOFW020002537">
    <property type="protein sequence ID" value="CAK9154541.1"/>
    <property type="molecule type" value="Genomic_DNA"/>
</dbReference>